<proteinExistence type="predicted"/>
<feature type="domain" description="PIN" evidence="1">
    <location>
        <begin position="9"/>
        <end position="100"/>
    </location>
</feature>
<reference evidence="2" key="1">
    <citation type="journal article" date="2020" name="mSystems">
        <title>Genome- and Community-Level Interaction Insights into Carbon Utilization and Element Cycling Functions of Hydrothermarchaeota in Hydrothermal Sediment.</title>
        <authorList>
            <person name="Zhou Z."/>
            <person name="Liu Y."/>
            <person name="Xu W."/>
            <person name="Pan J."/>
            <person name="Luo Z.H."/>
            <person name="Li M."/>
        </authorList>
    </citation>
    <scope>NUCLEOTIDE SEQUENCE [LARGE SCALE GENOMIC DNA]</scope>
    <source>
        <strain evidence="2">SpSt-26</strain>
    </source>
</reference>
<dbReference type="AlphaFoldDB" id="A0A7J2TLP8"/>
<dbReference type="SUPFAM" id="SSF88723">
    <property type="entry name" value="PIN domain-like"/>
    <property type="match status" value="1"/>
</dbReference>
<evidence type="ECO:0000259" key="1">
    <source>
        <dbReference type="SMART" id="SM00670"/>
    </source>
</evidence>
<protein>
    <submittedName>
        <fullName evidence="2">Ribonuclease VapC</fullName>
    </submittedName>
</protein>
<dbReference type="InterPro" id="IPR041120">
    <property type="entry name" value="PIN_9"/>
</dbReference>
<accession>A0A7J2TLP8</accession>
<gene>
    <name evidence="2" type="ORF">ENP88_08220</name>
</gene>
<dbReference type="InterPro" id="IPR002716">
    <property type="entry name" value="PIN_dom"/>
</dbReference>
<dbReference type="CDD" id="cd09879">
    <property type="entry name" value="PIN_VapC_AF0591-like"/>
    <property type="match status" value="1"/>
</dbReference>
<dbReference type="SMART" id="SM00670">
    <property type="entry name" value="PINc"/>
    <property type="match status" value="1"/>
</dbReference>
<dbReference type="Gene3D" id="3.40.50.1010">
    <property type="entry name" value="5'-nuclease"/>
    <property type="match status" value="1"/>
</dbReference>
<dbReference type="InterPro" id="IPR029060">
    <property type="entry name" value="PIN-like_dom_sf"/>
</dbReference>
<evidence type="ECO:0000313" key="2">
    <source>
        <dbReference type="EMBL" id="HEH36094.1"/>
    </source>
</evidence>
<sequence length="120" mass="13558">METDRIRRNRLIFDTNALIYAVKNKIDLSHFDILLPRAVINELLELEKKLSGNDRIAVKIALKVAENAEIVESKKGDEGIIEIAKNLGLCLITNDKELRKRAQKLGIQTGYVKLGKIVFS</sequence>
<organism evidence="2">
    <name type="scientific">Archaeoglobus fulgidus</name>
    <dbReference type="NCBI Taxonomy" id="2234"/>
    <lineage>
        <taxon>Archaea</taxon>
        <taxon>Methanobacteriati</taxon>
        <taxon>Methanobacteriota</taxon>
        <taxon>Archaeoglobi</taxon>
        <taxon>Archaeoglobales</taxon>
        <taxon>Archaeoglobaceae</taxon>
        <taxon>Archaeoglobus</taxon>
    </lineage>
</organism>
<dbReference type="Pfam" id="PF18477">
    <property type="entry name" value="PIN_9"/>
    <property type="match status" value="1"/>
</dbReference>
<dbReference type="EMBL" id="DSLA01000131">
    <property type="protein sequence ID" value="HEH36094.1"/>
    <property type="molecule type" value="Genomic_DNA"/>
</dbReference>
<comment type="caution">
    <text evidence="2">The sequence shown here is derived from an EMBL/GenBank/DDBJ whole genome shotgun (WGS) entry which is preliminary data.</text>
</comment>
<name>A0A7J2TLP8_ARCFL</name>